<dbReference type="GO" id="GO:0000967">
    <property type="term" value="P:rRNA 5'-end processing"/>
    <property type="evidence" value="ECO:0007669"/>
    <property type="project" value="UniProtKB-UniRule"/>
</dbReference>
<dbReference type="Proteomes" id="UP000366051">
    <property type="component" value="Chromosome"/>
</dbReference>
<evidence type="ECO:0000259" key="6">
    <source>
        <dbReference type="SMART" id="SM00732"/>
    </source>
</evidence>
<dbReference type="Pfam" id="PF03652">
    <property type="entry name" value="RuvX"/>
    <property type="match status" value="1"/>
</dbReference>
<evidence type="ECO:0000256" key="4">
    <source>
        <dbReference type="ARBA" id="ARBA00022801"/>
    </source>
</evidence>
<evidence type="ECO:0000256" key="1">
    <source>
        <dbReference type="ARBA" id="ARBA00022490"/>
    </source>
</evidence>
<evidence type="ECO:0000256" key="5">
    <source>
        <dbReference type="HAMAP-Rule" id="MF_00651"/>
    </source>
</evidence>
<dbReference type="HAMAP" id="MF_00651">
    <property type="entry name" value="Nuclease_YqgF"/>
    <property type="match status" value="1"/>
</dbReference>
<name>A0A5Q2N0F1_9FIRM</name>
<keyword evidence="2 5" id="KW-0690">Ribosome biogenesis</keyword>
<keyword evidence="8" id="KW-1185">Reference proteome</keyword>
<dbReference type="InterPro" id="IPR037027">
    <property type="entry name" value="YqgF/RNaseH-like_dom_sf"/>
</dbReference>
<dbReference type="InterPro" id="IPR006641">
    <property type="entry name" value="YqgF/RNaseH-like_dom"/>
</dbReference>
<dbReference type="GO" id="GO:0005829">
    <property type="term" value="C:cytosol"/>
    <property type="evidence" value="ECO:0007669"/>
    <property type="project" value="TreeGrafter"/>
</dbReference>
<dbReference type="PANTHER" id="PTHR33317">
    <property type="entry name" value="POLYNUCLEOTIDYL TRANSFERASE, RIBONUCLEASE H-LIKE SUPERFAMILY PROTEIN"/>
    <property type="match status" value="1"/>
</dbReference>
<dbReference type="Gene3D" id="3.30.420.140">
    <property type="entry name" value="YqgF/RNase H-like domain"/>
    <property type="match status" value="1"/>
</dbReference>
<dbReference type="PANTHER" id="PTHR33317:SF4">
    <property type="entry name" value="POLYNUCLEOTIDYL TRANSFERASE, RIBONUCLEASE H-LIKE SUPERFAMILY PROTEIN"/>
    <property type="match status" value="1"/>
</dbReference>
<dbReference type="EC" id="3.1.-.-" evidence="5"/>
<dbReference type="GO" id="GO:0016788">
    <property type="term" value="F:hydrolase activity, acting on ester bonds"/>
    <property type="evidence" value="ECO:0007669"/>
    <property type="project" value="UniProtKB-UniRule"/>
</dbReference>
<dbReference type="KEGG" id="hcv:FTV88_0543"/>
<evidence type="ECO:0000256" key="2">
    <source>
        <dbReference type="ARBA" id="ARBA00022517"/>
    </source>
</evidence>
<dbReference type="SMART" id="SM00732">
    <property type="entry name" value="YqgFc"/>
    <property type="match status" value="1"/>
</dbReference>
<comment type="function">
    <text evidence="5">Could be a nuclease involved in processing of the 5'-end of pre-16S rRNA.</text>
</comment>
<keyword evidence="1 5" id="KW-0963">Cytoplasm</keyword>
<sequence>MRILGLDIGDKRIGIAISDPMGWTAQGLETLQRSSNEKVLAHLQEQIHIYEVSTIVCGLPRNMNGTYGPKAEEVRKFGEKMKERFKIPVVYWDERLTTVAAQKTLLQGDVSRAKRKEVVDKIAAVFILQNYLDSKR</sequence>
<dbReference type="EMBL" id="CP045875">
    <property type="protein sequence ID" value="QGG46722.1"/>
    <property type="molecule type" value="Genomic_DNA"/>
</dbReference>
<dbReference type="CDD" id="cd16964">
    <property type="entry name" value="YqgF"/>
    <property type="match status" value="1"/>
</dbReference>
<evidence type="ECO:0000313" key="8">
    <source>
        <dbReference type="Proteomes" id="UP000366051"/>
    </source>
</evidence>
<dbReference type="RefSeq" id="WP_153724240.1">
    <property type="nucleotide sequence ID" value="NZ_CP045875.1"/>
</dbReference>
<evidence type="ECO:0000256" key="3">
    <source>
        <dbReference type="ARBA" id="ARBA00022722"/>
    </source>
</evidence>
<dbReference type="NCBIfam" id="TIGR00250">
    <property type="entry name" value="RNAse_H_YqgF"/>
    <property type="match status" value="1"/>
</dbReference>
<protein>
    <recommendedName>
        <fullName evidence="5">Putative pre-16S rRNA nuclease</fullName>
        <ecNumber evidence="5">3.1.-.-</ecNumber>
    </recommendedName>
</protein>
<dbReference type="GO" id="GO:0004518">
    <property type="term" value="F:nuclease activity"/>
    <property type="evidence" value="ECO:0007669"/>
    <property type="project" value="UniProtKB-KW"/>
</dbReference>
<dbReference type="AlphaFoldDB" id="A0A5Q2N0F1"/>
<dbReference type="SUPFAM" id="SSF53098">
    <property type="entry name" value="Ribonuclease H-like"/>
    <property type="match status" value="1"/>
</dbReference>
<dbReference type="OrthoDB" id="9796140at2"/>
<feature type="domain" description="YqgF/RNase H-like" evidence="6">
    <location>
        <begin position="1"/>
        <end position="101"/>
    </location>
</feature>
<organism evidence="7 8">
    <name type="scientific">Heliorestis convoluta</name>
    <dbReference type="NCBI Taxonomy" id="356322"/>
    <lineage>
        <taxon>Bacteria</taxon>
        <taxon>Bacillati</taxon>
        <taxon>Bacillota</taxon>
        <taxon>Clostridia</taxon>
        <taxon>Eubacteriales</taxon>
        <taxon>Heliobacteriaceae</taxon>
        <taxon>Heliorestis</taxon>
    </lineage>
</organism>
<accession>A0A5Q2N0F1</accession>
<gene>
    <name evidence="7" type="ORF">FTV88_0543</name>
</gene>
<keyword evidence="3 5" id="KW-0540">Nuclease</keyword>
<reference evidence="8" key="1">
    <citation type="submission" date="2019-11" db="EMBL/GenBank/DDBJ databases">
        <title>Genome sequence of Heliorestis convoluta strain HH, an alkaliphilic and minimalistic phototrophic bacterium from a soda lake in Egypt.</title>
        <authorList>
            <person name="Dewey E.D."/>
            <person name="Stokes L.M."/>
            <person name="Burchell B.M."/>
            <person name="Shaffer K.N."/>
            <person name="Huntington A.M."/>
            <person name="Baker J.M."/>
            <person name="Nadendla S."/>
            <person name="Giglio M.G."/>
            <person name="Touchman J.W."/>
            <person name="Blankenship R.E."/>
            <person name="Madigan M.T."/>
            <person name="Sattley W.M."/>
        </authorList>
    </citation>
    <scope>NUCLEOTIDE SEQUENCE [LARGE SCALE GENOMIC DNA]</scope>
    <source>
        <strain evidence="8">HH</strain>
    </source>
</reference>
<dbReference type="InterPro" id="IPR005227">
    <property type="entry name" value="YqgF"/>
</dbReference>
<dbReference type="InterPro" id="IPR012337">
    <property type="entry name" value="RNaseH-like_sf"/>
</dbReference>
<comment type="subcellular location">
    <subcellularLocation>
        <location evidence="5">Cytoplasm</location>
    </subcellularLocation>
</comment>
<comment type="similarity">
    <text evidence="5">Belongs to the YqgF HJR family.</text>
</comment>
<keyword evidence="4 5" id="KW-0378">Hydrolase</keyword>
<evidence type="ECO:0000313" key="7">
    <source>
        <dbReference type="EMBL" id="QGG46722.1"/>
    </source>
</evidence>
<proteinExistence type="inferred from homology"/>